<dbReference type="EMBL" id="BKCP01005572">
    <property type="protein sequence ID" value="GER39082.1"/>
    <property type="molecule type" value="Genomic_DNA"/>
</dbReference>
<feature type="region of interest" description="Disordered" evidence="1">
    <location>
        <begin position="374"/>
        <end position="408"/>
    </location>
</feature>
<gene>
    <name evidence="2" type="ORF">STAS_15626</name>
</gene>
<feature type="compositionally biased region" description="Polar residues" evidence="1">
    <location>
        <begin position="382"/>
        <end position="398"/>
    </location>
</feature>
<keyword evidence="2" id="KW-0436">Ligase</keyword>
<dbReference type="AlphaFoldDB" id="A0A5A7Q2P7"/>
<dbReference type="GO" id="GO:0016874">
    <property type="term" value="F:ligase activity"/>
    <property type="evidence" value="ECO:0007669"/>
    <property type="project" value="UniProtKB-KW"/>
</dbReference>
<sequence>MDKGRSSREVKHISAYEFSVPLFVARELIELTLPHKSQRSYRAWWIIFWYVWKIFIKQWRRKKVSFASSKAFSFRARLSQQGESFIGCCSQRWRKERHRLRLLITYARLTVFLFPDSVNRKGYRPAFKQLPHSRIASTALKRLAEWPYGSWQLRASSNLVVKSHHPGAYRSTRKMKTESELYCYCSFNKSLIHQDAQEGRDVQGLSDLWELSYRKKIALFKEGRKQRKRRRKVNLLVAPSLPLVQELRGVVKESLWRKISFKDIPPSKTVTPSEAEAVESSPGEQCAVVRKEEEEESAPRTNKKVKMRAAQRGDNKARTNIRDTKTKIRIRKKRMPGDKPEIHSDPSMRILQKQRVFFPNEKPSFENVNMSAERLPGHDLSHNGNGTTVSLRAPSSFSERTELEHLSL</sequence>
<dbReference type="Proteomes" id="UP000325081">
    <property type="component" value="Unassembled WGS sequence"/>
</dbReference>
<organism evidence="2 3">
    <name type="scientific">Striga asiatica</name>
    <name type="common">Asiatic witchweed</name>
    <name type="synonym">Buchnera asiatica</name>
    <dbReference type="NCBI Taxonomy" id="4170"/>
    <lineage>
        <taxon>Eukaryota</taxon>
        <taxon>Viridiplantae</taxon>
        <taxon>Streptophyta</taxon>
        <taxon>Embryophyta</taxon>
        <taxon>Tracheophyta</taxon>
        <taxon>Spermatophyta</taxon>
        <taxon>Magnoliopsida</taxon>
        <taxon>eudicotyledons</taxon>
        <taxon>Gunneridae</taxon>
        <taxon>Pentapetalae</taxon>
        <taxon>asterids</taxon>
        <taxon>lamiids</taxon>
        <taxon>Lamiales</taxon>
        <taxon>Orobanchaceae</taxon>
        <taxon>Buchnereae</taxon>
        <taxon>Striga</taxon>
    </lineage>
</organism>
<protein>
    <submittedName>
        <fullName evidence="2">DNA ligase</fullName>
    </submittedName>
</protein>
<evidence type="ECO:0000313" key="2">
    <source>
        <dbReference type="EMBL" id="GER39082.1"/>
    </source>
</evidence>
<evidence type="ECO:0000256" key="1">
    <source>
        <dbReference type="SAM" id="MobiDB-lite"/>
    </source>
</evidence>
<name>A0A5A7Q2P7_STRAF</name>
<accession>A0A5A7Q2P7</accession>
<proteinExistence type="predicted"/>
<evidence type="ECO:0000313" key="3">
    <source>
        <dbReference type="Proteomes" id="UP000325081"/>
    </source>
</evidence>
<feature type="compositionally biased region" description="Basic and acidic residues" evidence="1">
    <location>
        <begin position="399"/>
        <end position="408"/>
    </location>
</feature>
<feature type="region of interest" description="Disordered" evidence="1">
    <location>
        <begin position="266"/>
        <end position="318"/>
    </location>
</feature>
<comment type="caution">
    <text evidence="2">The sequence shown here is derived from an EMBL/GenBank/DDBJ whole genome shotgun (WGS) entry which is preliminary data.</text>
</comment>
<reference evidence="3" key="1">
    <citation type="journal article" date="2019" name="Curr. Biol.">
        <title>Genome Sequence of Striga asiatica Provides Insight into the Evolution of Plant Parasitism.</title>
        <authorList>
            <person name="Yoshida S."/>
            <person name="Kim S."/>
            <person name="Wafula E.K."/>
            <person name="Tanskanen J."/>
            <person name="Kim Y.M."/>
            <person name="Honaas L."/>
            <person name="Yang Z."/>
            <person name="Spallek T."/>
            <person name="Conn C.E."/>
            <person name="Ichihashi Y."/>
            <person name="Cheong K."/>
            <person name="Cui S."/>
            <person name="Der J.P."/>
            <person name="Gundlach H."/>
            <person name="Jiao Y."/>
            <person name="Hori C."/>
            <person name="Ishida J.K."/>
            <person name="Kasahara H."/>
            <person name="Kiba T."/>
            <person name="Kim M.S."/>
            <person name="Koo N."/>
            <person name="Laohavisit A."/>
            <person name="Lee Y.H."/>
            <person name="Lumba S."/>
            <person name="McCourt P."/>
            <person name="Mortimer J.C."/>
            <person name="Mutuku J.M."/>
            <person name="Nomura T."/>
            <person name="Sasaki-Sekimoto Y."/>
            <person name="Seto Y."/>
            <person name="Wang Y."/>
            <person name="Wakatake T."/>
            <person name="Sakakibara H."/>
            <person name="Demura T."/>
            <person name="Yamaguchi S."/>
            <person name="Yoneyama K."/>
            <person name="Manabe R.I."/>
            <person name="Nelson D.C."/>
            <person name="Schulman A.H."/>
            <person name="Timko M.P."/>
            <person name="dePamphilis C.W."/>
            <person name="Choi D."/>
            <person name="Shirasu K."/>
        </authorList>
    </citation>
    <scope>NUCLEOTIDE SEQUENCE [LARGE SCALE GENOMIC DNA]</scope>
    <source>
        <strain evidence="3">cv. UVA1</strain>
    </source>
</reference>
<keyword evidence="3" id="KW-1185">Reference proteome</keyword>